<feature type="region of interest" description="Disordered" evidence="1">
    <location>
        <begin position="25"/>
        <end position="47"/>
    </location>
</feature>
<accession>F6FPP5</accession>
<dbReference type="eggNOG" id="ENOG5033B7P">
    <property type="taxonomic scope" value="Bacteria"/>
</dbReference>
<evidence type="ECO:0000256" key="1">
    <source>
        <dbReference type="SAM" id="MobiDB-lite"/>
    </source>
</evidence>
<gene>
    <name evidence="2" type="ordered locus">Isova_2042</name>
</gene>
<dbReference type="STRING" id="743718.Isova_2042"/>
<name>F6FPP5_ISOV2</name>
<dbReference type="KEGG" id="iva:Isova_2042"/>
<protein>
    <submittedName>
        <fullName evidence="2">Uncharacterized protein</fullName>
    </submittedName>
</protein>
<dbReference type="EMBL" id="CP002810">
    <property type="protein sequence ID" value="AEG44777.1"/>
    <property type="molecule type" value="Genomic_DNA"/>
</dbReference>
<sequence length="77" mass="8375">MTHDEQQRETAVQIDKEQILELLRSRGEQGKADEAGSELPDTVDTDRDAGLLGKYGIDVQDLLRTFGGDKLGGLFGG</sequence>
<keyword evidence="3" id="KW-1185">Reference proteome</keyword>
<proteinExistence type="predicted"/>
<dbReference type="Proteomes" id="UP000009236">
    <property type="component" value="Chromosome"/>
</dbReference>
<reference evidence="2 3" key="1">
    <citation type="submission" date="2011-05" db="EMBL/GenBank/DDBJ databases">
        <title>Complete sequence of Isoptericola variabilis 225.</title>
        <authorList>
            <consortium name="US DOE Joint Genome Institute"/>
            <person name="Lucas S."/>
            <person name="Han J."/>
            <person name="Lapidus A."/>
            <person name="Cheng J.-F."/>
            <person name="Goodwin L."/>
            <person name="Pitluck S."/>
            <person name="Peters L."/>
            <person name="Mikhailova N."/>
            <person name="Zeytun A."/>
            <person name="Han C."/>
            <person name="Tapia R."/>
            <person name="Land M."/>
            <person name="Hauser L."/>
            <person name="Kyrpides N."/>
            <person name="Ivanova N."/>
            <person name="Pagani I."/>
            <person name="Siebers A."/>
            <person name="Allgaier M."/>
            <person name="Thelen M."/>
            <person name="Hugenholtz P."/>
            <person name="Gladden J."/>
            <person name="Woyke T."/>
        </authorList>
    </citation>
    <scope>NUCLEOTIDE SEQUENCE [LARGE SCALE GENOMIC DNA]</scope>
    <source>
        <strain evidence="3">225</strain>
    </source>
</reference>
<evidence type="ECO:0000313" key="2">
    <source>
        <dbReference type="EMBL" id="AEG44777.1"/>
    </source>
</evidence>
<dbReference type="HOGENOM" id="CLU_198223_0_0_11"/>
<dbReference type="AlphaFoldDB" id="F6FPP5"/>
<organism evidence="3">
    <name type="scientific">Isoptericola variabilis (strain 225)</name>
    <dbReference type="NCBI Taxonomy" id="743718"/>
    <lineage>
        <taxon>Bacteria</taxon>
        <taxon>Bacillati</taxon>
        <taxon>Actinomycetota</taxon>
        <taxon>Actinomycetes</taxon>
        <taxon>Micrococcales</taxon>
        <taxon>Promicromonosporaceae</taxon>
        <taxon>Isoptericola</taxon>
    </lineage>
</organism>
<feature type="compositionally biased region" description="Basic and acidic residues" evidence="1">
    <location>
        <begin position="25"/>
        <end position="34"/>
    </location>
</feature>
<evidence type="ECO:0000313" key="3">
    <source>
        <dbReference type="Proteomes" id="UP000009236"/>
    </source>
</evidence>